<dbReference type="AlphaFoldDB" id="A0AAD4N0K6"/>
<gene>
    <name evidence="2" type="ORF">DdX_09995</name>
</gene>
<protein>
    <submittedName>
        <fullName evidence="2">Uncharacterized protein</fullName>
    </submittedName>
</protein>
<dbReference type="EMBL" id="JAKKPZ010000021">
    <property type="protein sequence ID" value="KAI1711535.1"/>
    <property type="molecule type" value="Genomic_DNA"/>
</dbReference>
<evidence type="ECO:0000256" key="1">
    <source>
        <dbReference type="SAM" id="SignalP"/>
    </source>
</evidence>
<evidence type="ECO:0000313" key="2">
    <source>
        <dbReference type="EMBL" id="KAI1711535.1"/>
    </source>
</evidence>
<evidence type="ECO:0000313" key="3">
    <source>
        <dbReference type="Proteomes" id="UP001201812"/>
    </source>
</evidence>
<keyword evidence="1" id="KW-0732">Signal</keyword>
<feature type="signal peptide" evidence="1">
    <location>
        <begin position="1"/>
        <end position="31"/>
    </location>
</feature>
<organism evidence="2 3">
    <name type="scientific">Ditylenchus destructor</name>
    <dbReference type="NCBI Taxonomy" id="166010"/>
    <lineage>
        <taxon>Eukaryota</taxon>
        <taxon>Metazoa</taxon>
        <taxon>Ecdysozoa</taxon>
        <taxon>Nematoda</taxon>
        <taxon>Chromadorea</taxon>
        <taxon>Rhabditida</taxon>
        <taxon>Tylenchina</taxon>
        <taxon>Tylenchomorpha</taxon>
        <taxon>Sphaerularioidea</taxon>
        <taxon>Anguinidae</taxon>
        <taxon>Anguininae</taxon>
        <taxon>Ditylenchus</taxon>
    </lineage>
</organism>
<comment type="caution">
    <text evidence="2">The sequence shown here is derived from an EMBL/GenBank/DDBJ whole genome shotgun (WGS) entry which is preliminary data.</text>
</comment>
<dbReference type="Proteomes" id="UP001201812">
    <property type="component" value="Unassembled WGS sequence"/>
</dbReference>
<accession>A0AAD4N0K6</accession>
<feature type="chain" id="PRO_5041898993" evidence="1">
    <location>
        <begin position="32"/>
        <end position="118"/>
    </location>
</feature>
<reference evidence="2" key="1">
    <citation type="submission" date="2022-01" db="EMBL/GenBank/DDBJ databases">
        <title>Genome Sequence Resource for Two Populations of Ditylenchus destructor, the Migratory Endoparasitic Phytonematode.</title>
        <authorList>
            <person name="Zhang H."/>
            <person name="Lin R."/>
            <person name="Xie B."/>
        </authorList>
    </citation>
    <scope>NUCLEOTIDE SEQUENCE</scope>
    <source>
        <strain evidence="2">BazhouSP</strain>
    </source>
</reference>
<proteinExistence type="predicted"/>
<keyword evidence="3" id="KW-1185">Reference proteome</keyword>
<sequence>MQGYIFPNVEGKKYRMLLFATLLLLIVMVQADVPTRVSANAIAQIQHLIENPAPDTKPKLAKLIPLPTRKKPMLDRNQRTELSRLLFNLESEDLDLIGPAYHALQKHPYNIPEYVFHL</sequence>
<name>A0AAD4N0K6_9BILA</name>